<evidence type="ECO:0000313" key="3">
    <source>
        <dbReference type="Proteomes" id="UP000095751"/>
    </source>
</evidence>
<protein>
    <submittedName>
        <fullName evidence="2">Uncharacterized protein</fullName>
    </submittedName>
</protein>
<feature type="region of interest" description="Disordered" evidence="1">
    <location>
        <begin position="404"/>
        <end position="446"/>
    </location>
</feature>
<name>A0A1E7FTK9_9STRA</name>
<organism evidence="2 3">
    <name type="scientific">Fragilariopsis cylindrus CCMP1102</name>
    <dbReference type="NCBI Taxonomy" id="635003"/>
    <lineage>
        <taxon>Eukaryota</taxon>
        <taxon>Sar</taxon>
        <taxon>Stramenopiles</taxon>
        <taxon>Ochrophyta</taxon>
        <taxon>Bacillariophyta</taxon>
        <taxon>Bacillariophyceae</taxon>
        <taxon>Bacillariophycidae</taxon>
        <taxon>Bacillariales</taxon>
        <taxon>Bacillariaceae</taxon>
        <taxon>Fragilariopsis</taxon>
    </lineage>
</organism>
<keyword evidence="3" id="KW-1185">Reference proteome</keyword>
<accession>A0A1E7FTK9</accession>
<dbReference type="KEGG" id="fcy:FRACYDRAFT_235083"/>
<proteinExistence type="predicted"/>
<reference evidence="2 3" key="1">
    <citation type="submission" date="2016-09" db="EMBL/GenBank/DDBJ databases">
        <title>Extensive genetic diversity and differential bi-allelic expression allows diatom success in the polar Southern Ocean.</title>
        <authorList>
            <consortium name="DOE Joint Genome Institute"/>
            <person name="Mock T."/>
            <person name="Otillar R.P."/>
            <person name="Strauss J."/>
            <person name="Dupont C."/>
            <person name="Frickenhaus S."/>
            <person name="Maumus F."/>
            <person name="Mcmullan M."/>
            <person name="Sanges R."/>
            <person name="Schmutz J."/>
            <person name="Toseland A."/>
            <person name="Valas R."/>
            <person name="Veluchamy A."/>
            <person name="Ward B.J."/>
            <person name="Allen A."/>
            <person name="Barry K."/>
            <person name="Falciatore A."/>
            <person name="Ferrante M."/>
            <person name="Fortunato A.E."/>
            <person name="Gloeckner G."/>
            <person name="Gruber A."/>
            <person name="Hipkin R."/>
            <person name="Janech M."/>
            <person name="Kroth P."/>
            <person name="Leese F."/>
            <person name="Lindquist E."/>
            <person name="Lyon B.R."/>
            <person name="Martin J."/>
            <person name="Mayer C."/>
            <person name="Parker M."/>
            <person name="Quesneville H."/>
            <person name="Raymond J."/>
            <person name="Uhlig C."/>
            <person name="Valentin K.U."/>
            <person name="Worden A.Z."/>
            <person name="Armbrust E.V."/>
            <person name="Bowler C."/>
            <person name="Green B."/>
            <person name="Moulton V."/>
            <person name="Van Oosterhout C."/>
            <person name="Grigoriev I."/>
        </authorList>
    </citation>
    <scope>NUCLEOTIDE SEQUENCE [LARGE SCALE GENOMIC DNA]</scope>
    <source>
        <strain evidence="2 3">CCMP1102</strain>
    </source>
</reference>
<evidence type="ECO:0000313" key="2">
    <source>
        <dbReference type="EMBL" id="OEU21457.1"/>
    </source>
</evidence>
<dbReference type="Proteomes" id="UP000095751">
    <property type="component" value="Unassembled WGS sequence"/>
</dbReference>
<evidence type="ECO:0000256" key="1">
    <source>
        <dbReference type="SAM" id="MobiDB-lite"/>
    </source>
</evidence>
<dbReference type="InParanoid" id="A0A1E7FTK9"/>
<sequence>MKTIIKKDNTINNSVVESYPNFDAMLFDLLGTGTDGVTTTMINNNNSKSNSNFNTTTEIAKKDSINNSNINNNSGIVVESYPNLDTMLFDLLGDTDNVTMINTGMMMMKKKEDTGKQEQEQNMSNGLVQRVSFYSIIHDINKETTTAGADIVTYCSNIASYNNNNKTALIDAEQWLLDVIAIDSSSSSRNLDFEKKTTTATTTTYRRKTRLWKPQYSWWNAKSGYNANLEPKYHDKRWGYLWNLVHYHKFMKKCIKKLKKNHFRNENDDGGSGCGIICLNNDNNSSVFNLLYDEVQAVSDHLAIVSLYDSDTWMDCLDHFDGWTNESSEQVLNHTRQIIRNLKLTTSLGEIDFGVDIDSGSTLLVRSQIDEQYLSALIRLKTAKSPSLVKGTTDDVKTTAEKDNDYQSFKSKSSSSSWSSSTISSVGGVGGVGLSDESSRGAGHHH</sequence>
<dbReference type="AlphaFoldDB" id="A0A1E7FTK9"/>
<feature type="compositionally biased region" description="Low complexity" evidence="1">
    <location>
        <begin position="411"/>
        <end position="426"/>
    </location>
</feature>
<dbReference type="EMBL" id="KV784354">
    <property type="protein sequence ID" value="OEU21457.1"/>
    <property type="molecule type" value="Genomic_DNA"/>
</dbReference>
<gene>
    <name evidence="2" type="ORF">FRACYDRAFT_235083</name>
</gene>